<reference evidence="1" key="1">
    <citation type="submission" date="2019-04" db="EMBL/GenBank/DDBJ databases">
        <authorList>
            <person name="Alioto T."/>
            <person name="Alioto T."/>
        </authorList>
    </citation>
    <scope>NUCLEOTIDE SEQUENCE [LARGE SCALE GENOMIC DNA]</scope>
</reference>
<proteinExistence type="predicted"/>
<name>A0A5E4BRJ9_MARMO</name>
<keyword evidence="2" id="KW-1185">Reference proteome</keyword>
<comment type="caution">
    <text evidence="1">The sequence shown here is derived from an EMBL/GenBank/DDBJ whole genome shotgun (WGS) entry which is preliminary data.</text>
</comment>
<evidence type="ECO:0000313" key="1">
    <source>
        <dbReference type="EMBL" id="VTJ71519.1"/>
    </source>
</evidence>
<organism evidence="1 2">
    <name type="scientific">Marmota monax</name>
    <name type="common">Woodchuck</name>
    <dbReference type="NCBI Taxonomy" id="9995"/>
    <lineage>
        <taxon>Eukaryota</taxon>
        <taxon>Metazoa</taxon>
        <taxon>Chordata</taxon>
        <taxon>Craniata</taxon>
        <taxon>Vertebrata</taxon>
        <taxon>Euteleostomi</taxon>
        <taxon>Mammalia</taxon>
        <taxon>Eutheria</taxon>
        <taxon>Euarchontoglires</taxon>
        <taxon>Glires</taxon>
        <taxon>Rodentia</taxon>
        <taxon>Sciuromorpha</taxon>
        <taxon>Sciuridae</taxon>
        <taxon>Xerinae</taxon>
        <taxon>Marmotini</taxon>
        <taxon>Marmota</taxon>
    </lineage>
</organism>
<dbReference type="EMBL" id="CABDUW010000569">
    <property type="protein sequence ID" value="VTJ71519.1"/>
    <property type="molecule type" value="Genomic_DNA"/>
</dbReference>
<accession>A0A5E4BRJ9</accession>
<protein>
    <submittedName>
        <fullName evidence="1">Uncharacterized protein</fullName>
    </submittedName>
</protein>
<dbReference type="Proteomes" id="UP000335636">
    <property type="component" value="Unassembled WGS sequence"/>
</dbReference>
<gene>
    <name evidence="1" type="ORF">MONAX_5E003140</name>
</gene>
<feature type="non-terminal residue" evidence="1">
    <location>
        <position position="53"/>
    </location>
</feature>
<evidence type="ECO:0000313" key="2">
    <source>
        <dbReference type="Proteomes" id="UP000335636"/>
    </source>
</evidence>
<dbReference type="AlphaFoldDB" id="A0A5E4BRJ9"/>
<sequence length="53" mass="5616">MLCRRKMNSESDCSVPPSGTFHVMLQTSPATASGPEEVLSVGNCFGLTVCPDQ</sequence>